<evidence type="ECO:0000256" key="1">
    <source>
        <dbReference type="SAM" id="MobiDB-lite"/>
    </source>
</evidence>
<feature type="region of interest" description="Disordered" evidence="1">
    <location>
        <begin position="19"/>
        <end position="40"/>
    </location>
</feature>
<dbReference type="OrthoDB" id="5105620at2759"/>
<sequence length="270" mass="30875">MAQPTEIDALPPIEDTEIIWPDDIPDAPEFQDEDEPITPMNIDTEPDTRDWTEILAEQVARVPAFELECVKRNEERRYSHLPNSEIDWELPGKAICRVVGIPCYGQVFASSHSLGKHLQAKMHLDYDKSIGRQFPVPKRMSDVQVSLSPKKPKLRHTISIEQLMSDDLVLQDKPFDEASEYPSSFNYPPWLLIPDSQETSEDEEMLPSPANELRPVLKHTVEKTTGENLVLEDKSFEEASKMPLYFSYPPWGVVQDSDEDSENEPYVHAV</sequence>
<reference evidence="2" key="2">
    <citation type="submission" date="2012-05" db="EMBL/GenBank/DDBJ databases">
        <title>Annotation of the Genome Sequence of Fusarium oxysporum HDV247.</title>
        <authorList>
            <consortium name="The Broad Institute Genomics Platform"/>
            <person name="Ma L.-J."/>
            <person name="Corby-Kistler H."/>
            <person name="Broz K."/>
            <person name="Gale L.R."/>
            <person name="Jonkers W."/>
            <person name="O'Donnell K."/>
            <person name="Ploetz R."/>
            <person name="Steinberg C."/>
            <person name="Schwartz D.C."/>
            <person name="VanEtten H."/>
            <person name="Zhou S."/>
            <person name="Young S.K."/>
            <person name="Zeng Q."/>
            <person name="Gargeya S."/>
            <person name="Fitzgerald M."/>
            <person name="Abouelleil A."/>
            <person name="Alvarado L."/>
            <person name="Chapman S.B."/>
            <person name="Gainer-Dewar J."/>
            <person name="Goldberg J."/>
            <person name="Griggs A."/>
            <person name="Gujja S."/>
            <person name="Hansen M."/>
            <person name="Howarth C."/>
            <person name="Imamovic A."/>
            <person name="Ireland A."/>
            <person name="Larimer J."/>
            <person name="McCowan C."/>
            <person name="Murphy C."/>
            <person name="Pearson M."/>
            <person name="Poon T.W."/>
            <person name="Priest M."/>
            <person name="Roberts A."/>
            <person name="Saif S."/>
            <person name="Shea T."/>
            <person name="Sykes S."/>
            <person name="Wortman J."/>
            <person name="Nusbaum C."/>
            <person name="Birren B."/>
        </authorList>
    </citation>
    <scope>NUCLEOTIDE SEQUENCE</scope>
    <source>
        <strain evidence="2">HDV247</strain>
    </source>
</reference>
<name>W9Q970_FUSOX</name>
<dbReference type="EMBL" id="JH650969">
    <property type="protein sequence ID" value="EXA51122.1"/>
    <property type="molecule type" value="Genomic_DNA"/>
</dbReference>
<organism evidence="2">
    <name type="scientific">Fusarium oxysporum f. sp. pisi HDV247</name>
    <dbReference type="NCBI Taxonomy" id="1080344"/>
    <lineage>
        <taxon>Eukaryota</taxon>
        <taxon>Fungi</taxon>
        <taxon>Dikarya</taxon>
        <taxon>Ascomycota</taxon>
        <taxon>Pezizomycotina</taxon>
        <taxon>Sordariomycetes</taxon>
        <taxon>Hypocreomycetidae</taxon>
        <taxon>Hypocreales</taxon>
        <taxon>Nectriaceae</taxon>
        <taxon>Fusarium</taxon>
        <taxon>Fusarium oxysporum species complex</taxon>
    </lineage>
</organism>
<protein>
    <submittedName>
        <fullName evidence="2">Uncharacterized protein</fullName>
    </submittedName>
</protein>
<evidence type="ECO:0000313" key="2">
    <source>
        <dbReference type="EMBL" id="EXA51122.1"/>
    </source>
</evidence>
<gene>
    <name evidence="2" type="ORF">FOVG_03594</name>
</gene>
<dbReference type="AlphaFoldDB" id="W9Q970"/>
<dbReference type="HOGENOM" id="CLU_826511_0_0_1"/>
<dbReference type="Proteomes" id="UP000030751">
    <property type="component" value="Unassembled WGS sequence"/>
</dbReference>
<feature type="compositionally biased region" description="Acidic residues" evidence="1">
    <location>
        <begin position="23"/>
        <end position="36"/>
    </location>
</feature>
<proteinExistence type="predicted"/>
<accession>W9Q970</accession>
<reference evidence="2" key="1">
    <citation type="submission" date="2011-10" db="EMBL/GenBank/DDBJ databases">
        <title>The Genome Sequence of Fusarium oxysporum HDV247.</title>
        <authorList>
            <consortium name="The Broad Institute Genome Sequencing Platform"/>
            <person name="Ma L.-J."/>
            <person name="Gale L.R."/>
            <person name="Schwartz D.C."/>
            <person name="Zhou S."/>
            <person name="Corby-Kistler H."/>
            <person name="Young S.K."/>
            <person name="Zeng Q."/>
            <person name="Gargeya S."/>
            <person name="Fitzgerald M."/>
            <person name="Haas B."/>
            <person name="Abouelleil A."/>
            <person name="Alvarado L."/>
            <person name="Arachchi H.M."/>
            <person name="Berlin A."/>
            <person name="Brown A."/>
            <person name="Chapman S.B."/>
            <person name="Chen Z."/>
            <person name="Dunbar C."/>
            <person name="Freedman E."/>
            <person name="Gearin G."/>
            <person name="Goldberg J."/>
            <person name="Griggs A."/>
            <person name="Gujja S."/>
            <person name="Heiman D."/>
            <person name="Howarth C."/>
            <person name="Larson L."/>
            <person name="Lui A."/>
            <person name="MacDonald P.J.P."/>
            <person name="Montmayeur A."/>
            <person name="Murphy C."/>
            <person name="Neiman D."/>
            <person name="Pearson M."/>
            <person name="Priest M."/>
            <person name="Roberts A."/>
            <person name="Saif S."/>
            <person name="Shea T."/>
            <person name="Shenoy N."/>
            <person name="Sisk P."/>
            <person name="Stolte C."/>
            <person name="Sykes S."/>
            <person name="Wortman J."/>
            <person name="Nusbaum C."/>
            <person name="Birren B."/>
        </authorList>
    </citation>
    <scope>NUCLEOTIDE SEQUENCE [LARGE SCALE GENOMIC DNA]</scope>
    <source>
        <strain evidence="2">HDV247</strain>
    </source>
</reference>